<dbReference type="Pfam" id="PF13808">
    <property type="entry name" value="DDE_Tnp_1_assoc"/>
    <property type="match status" value="1"/>
</dbReference>
<dbReference type="EMBL" id="RQYN01000032">
    <property type="protein sequence ID" value="RRD73842.1"/>
    <property type="molecule type" value="Genomic_DNA"/>
</dbReference>
<sequence length="109" mass="13052">MKVSFKTCFDMSRNYIPVVRVNAYKNKKMEFFTYSIFVVKTAMRIQKTSRHKYFEHIPDHRINRNLKHSLCDIIILSIWVVLCGAESWDSIETFGKTKYAFLKNLSWFT</sequence>
<gene>
    <name evidence="2" type="ORF">EII41_08785</name>
</gene>
<dbReference type="PANTHER" id="PTHR30298">
    <property type="entry name" value="H REPEAT-ASSOCIATED PREDICTED TRANSPOSASE"/>
    <property type="match status" value="1"/>
</dbReference>
<organism evidence="2 3">
    <name type="scientific">Tannerella forsythia</name>
    <name type="common">Bacteroides forsythus</name>
    <dbReference type="NCBI Taxonomy" id="28112"/>
    <lineage>
        <taxon>Bacteria</taxon>
        <taxon>Pseudomonadati</taxon>
        <taxon>Bacteroidota</taxon>
        <taxon>Bacteroidia</taxon>
        <taxon>Bacteroidales</taxon>
        <taxon>Tannerellaceae</taxon>
        <taxon>Tannerella</taxon>
    </lineage>
</organism>
<dbReference type="PANTHER" id="PTHR30298:SF0">
    <property type="entry name" value="PROTEIN YBFL-RELATED"/>
    <property type="match status" value="1"/>
</dbReference>
<proteinExistence type="predicted"/>
<feature type="domain" description="H repeat-associated protein N-terminal" evidence="1">
    <location>
        <begin position="52"/>
        <end position="105"/>
    </location>
</feature>
<reference evidence="2 3" key="1">
    <citation type="submission" date="2018-11" db="EMBL/GenBank/DDBJ databases">
        <title>Genomes From Bacteria Associated with the Canine Oral Cavity: a Test Case for Automated Genome-Based Taxonomic Assignment.</title>
        <authorList>
            <person name="Coil D.A."/>
            <person name="Jospin G."/>
            <person name="Darling A.E."/>
            <person name="Wallis C."/>
            <person name="Davis I.J."/>
            <person name="Harris S."/>
            <person name="Eisen J.A."/>
            <person name="Holcombe L.J."/>
            <person name="O'Flynn C."/>
        </authorList>
    </citation>
    <scope>NUCLEOTIDE SEQUENCE [LARGE SCALE GENOMIC DNA]</scope>
    <source>
        <strain evidence="2 3">OH1426_COT-023</strain>
    </source>
</reference>
<evidence type="ECO:0000313" key="2">
    <source>
        <dbReference type="EMBL" id="RRD73842.1"/>
    </source>
</evidence>
<dbReference type="AlphaFoldDB" id="A0A3P1YS72"/>
<dbReference type="InterPro" id="IPR051698">
    <property type="entry name" value="Transposase_11-like"/>
</dbReference>
<name>A0A3P1YS72_TANFO</name>
<protein>
    <submittedName>
        <fullName evidence="2">Transposase family protein</fullName>
    </submittedName>
</protein>
<comment type="caution">
    <text evidence="2">The sequence shown here is derived from an EMBL/GenBank/DDBJ whole genome shotgun (WGS) entry which is preliminary data.</text>
</comment>
<dbReference type="InterPro" id="IPR032806">
    <property type="entry name" value="YbfD_N"/>
</dbReference>
<evidence type="ECO:0000259" key="1">
    <source>
        <dbReference type="Pfam" id="PF13808"/>
    </source>
</evidence>
<dbReference type="Proteomes" id="UP000279860">
    <property type="component" value="Unassembled WGS sequence"/>
</dbReference>
<evidence type="ECO:0000313" key="3">
    <source>
        <dbReference type="Proteomes" id="UP000279860"/>
    </source>
</evidence>
<accession>A0A3P1YS72</accession>